<organism evidence="2 3">
    <name type="scientific">Drechslerella dactyloides</name>
    <name type="common">Nematode-trapping fungus</name>
    <name type="synonym">Arthrobotrys dactyloides</name>
    <dbReference type="NCBI Taxonomy" id="74499"/>
    <lineage>
        <taxon>Eukaryota</taxon>
        <taxon>Fungi</taxon>
        <taxon>Dikarya</taxon>
        <taxon>Ascomycota</taxon>
        <taxon>Pezizomycotina</taxon>
        <taxon>Orbiliomycetes</taxon>
        <taxon>Orbiliales</taxon>
        <taxon>Orbiliaceae</taxon>
        <taxon>Drechslerella</taxon>
    </lineage>
</organism>
<evidence type="ECO:0000313" key="3">
    <source>
        <dbReference type="Proteomes" id="UP001221413"/>
    </source>
</evidence>
<feature type="region of interest" description="Disordered" evidence="1">
    <location>
        <begin position="1"/>
        <end position="169"/>
    </location>
</feature>
<dbReference type="AlphaFoldDB" id="A0AAD6NKT1"/>
<evidence type="ECO:0000256" key="1">
    <source>
        <dbReference type="SAM" id="MobiDB-lite"/>
    </source>
</evidence>
<feature type="compositionally biased region" description="Pro residues" evidence="1">
    <location>
        <begin position="129"/>
        <end position="142"/>
    </location>
</feature>
<proteinExistence type="predicted"/>
<reference evidence="2" key="1">
    <citation type="submission" date="2023-01" db="EMBL/GenBank/DDBJ databases">
        <title>The chitinases involved in constricting ring structure development in the nematode-trapping fungus Drechslerella dactyloides.</title>
        <authorList>
            <person name="Wang R."/>
            <person name="Zhang L."/>
            <person name="Tang P."/>
            <person name="Li S."/>
            <person name="Liang L."/>
        </authorList>
    </citation>
    <scope>NUCLEOTIDE SEQUENCE</scope>
    <source>
        <strain evidence="2">YMF1.00031</strain>
    </source>
</reference>
<feature type="compositionally biased region" description="Low complexity" evidence="1">
    <location>
        <begin position="81"/>
        <end position="99"/>
    </location>
</feature>
<comment type="caution">
    <text evidence="2">The sequence shown here is derived from an EMBL/GenBank/DDBJ whole genome shotgun (WGS) entry which is preliminary data.</text>
</comment>
<name>A0AAD6NKT1_DREDA</name>
<gene>
    <name evidence="2" type="ORF">Dda_2483</name>
</gene>
<dbReference type="EMBL" id="JAQGDS010000003">
    <property type="protein sequence ID" value="KAJ6261685.1"/>
    <property type="molecule type" value="Genomic_DNA"/>
</dbReference>
<feature type="compositionally biased region" description="Low complexity" evidence="1">
    <location>
        <begin position="32"/>
        <end position="45"/>
    </location>
</feature>
<feature type="compositionally biased region" description="Polar residues" evidence="1">
    <location>
        <begin position="145"/>
        <end position="167"/>
    </location>
</feature>
<evidence type="ECO:0000313" key="2">
    <source>
        <dbReference type="EMBL" id="KAJ6261685.1"/>
    </source>
</evidence>
<sequence>MSQPSQDNQGGHQGQYPGQAPGPPGTIVNLMSQQQFSQAQQHSPPSGAPTPVNPYYQQQFPLMIGNVQPPVPPQQTPPPGNNQWLPPSAQSSPSPSGRGPSRGRGAGRGRDTHAAFGGQQPLPQNTPLYPSPPTFLPQPPLSPSYHQHIQTFSSSSPPRSGYPQSIHPSVGYPVPVPQFPIPAPLYRAPSPAASTSDPAAPSFRNPGLILPELHSPFLPELVETQVVVKLTSHLHPHIFLHLHLHLRRQPLRLLHQPVQNVLALRDYIHVLHNTFLGLLRLLLNHHLLEAHRAHLGKAACNPLLNLFLLSFRNLISREPVL</sequence>
<keyword evidence="3" id="KW-1185">Reference proteome</keyword>
<protein>
    <submittedName>
        <fullName evidence="2">Uncharacterized protein</fullName>
    </submittedName>
</protein>
<accession>A0AAD6NKT1</accession>
<feature type="compositionally biased region" description="Pro residues" evidence="1">
    <location>
        <begin position="69"/>
        <end position="80"/>
    </location>
</feature>
<dbReference type="Proteomes" id="UP001221413">
    <property type="component" value="Unassembled WGS sequence"/>
</dbReference>